<keyword evidence="3" id="KW-1185">Reference proteome</keyword>
<dbReference type="Proteomes" id="UP000267469">
    <property type="component" value="Unassembled WGS sequence"/>
</dbReference>
<feature type="domain" description="NmrA-like" evidence="1">
    <location>
        <begin position="7"/>
        <end position="289"/>
    </location>
</feature>
<dbReference type="Pfam" id="PF05368">
    <property type="entry name" value="NmrA"/>
    <property type="match status" value="1"/>
</dbReference>
<evidence type="ECO:0000259" key="1">
    <source>
        <dbReference type="Pfam" id="PF05368"/>
    </source>
</evidence>
<dbReference type="EMBL" id="RJTM01000093">
    <property type="protein sequence ID" value="RNL84913.1"/>
    <property type="molecule type" value="Genomic_DNA"/>
</dbReference>
<dbReference type="Gene3D" id="3.40.50.720">
    <property type="entry name" value="NAD(P)-binding Rossmann-like Domain"/>
    <property type="match status" value="1"/>
</dbReference>
<dbReference type="CDD" id="cd05269">
    <property type="entry name" value="TMR_SDR_a"/>
    <property type="match status" value="1"/>
</dbReference>
<dbReference type="PANTHER" id="PTHR47129">
    <property type="entry name" value="QUINONE OXIDOREDUCTASE 2"/>
    <property type="match status" value="1"/>
</dbReference>
<organism evidence="2 3">
    <name type="scientific">Sinomicrobium pectinilyticum</name>
    <dbReference type="NCBI Taxonomy" id="1084421"/>
    <lineage>
        <taxon>Bacteria</taxon>
        <taxon>Pseudomonadati</taxon>
        <taxon>Bacteroidota</taxon>
        <taxon>Flavobacteriia</taxon>
        <taxon>Flavobacteriales</taxon>
        <taxon>Flavobacteriaceae</taxon>
        <taxon>Sinomicrobium</taxon>
    </lineage>
</organism>
<name>A0A3N0EAL6_SINP1</name>
<gene>
    <name evidence="2" type="ORF">ED312_13095</name>
</gene>
<evidence type="ECO:0000313" key="3">
    <source>
        <dbReference type="Proteomes" id="UP000267469"/>
    </source>
</evidence>
<protein>
    <submittedName>
        <fullName evidence="2">SDR family oxidoreductase</fullName>
    </submittedName>
</protein>
<evidence type="ECO:0000313" key="2">
    <source>
        <dbReference type="EMBL" id="RNL84913.1"/>
    </source>
</evidence>
<dbReference type="AlphaFoldDB" id="A0A3N0EAL6"/>
<accession>A0A3N0EAL6</accession>
<dbReference type="InterPro" id="IPR052718">
    <property type="entry name" value="NmrA-type_oxidoreductase"/>
</dbReference>
<dbReference type="InterPro" id="IPR008030">
    <property type="entry name" value="NmrA-like"/>
</dbReference>
<dbReference type="Gene3D" id="3.90.25.10">
    <property type="entry name" value="UDP-galactose 4-epimerase, domain 1"/>
    <property type="match status" value="1"/>
</dbReference>
<dbReference type="PANTHER" id="PTHR47129:SF1">
    <property type="entry name" value="NMRA-LIKE DOMAIN-CONTAINING PROTEIN"/>
    <property type="match status" value="1"/>
</dbReference>
<reference evidence="2 3" key="1">
    <citation type="submission" date="2018-10" db="EMBL/GenBank/DDBJ databases">
        <title>Sinomicrobium pectinilyticum sp. nov., a pectinase-producing bacterium isolated from alkaline and saline soil, and emended description of the genus Sinomicrobium.</title>
        <authorList>
            <person name="Cheng B."/>
            <person name="Li C."/>
            <person name="Lai Q."/>
            <person name="Du M."/>
            <person name="Shao Z."/>
            <person name="Xu P."/>
            <person name="Yang C."/>
        </authorList>
    </citation>
    <scope>NUCLEOTIDE SEQUENCE [LARGE SCALE GENOMIC DNA]</scope>
    <source>
        <strain evidence="2 3">5DNS001</strain>
    </source>
</reference>
<sequence length="303" mass="33707">MNKQMTKKDKIIVTGATGHYGYSVIESLIENGVNERLIYAMVRDYTKVEKLKSLNVNIVFGDYNNYDSMLKAFSGIDKLLFVSSNELENRSEQHIQVVNAAVKSGVKYILYTSQEHKEVNFSLIEFILSSHLATENAIKGSGMNYTILRNGLYMDILPSFLGENIFKYGIYLPAGNGKIGFALRSEMAETAAKVLISTGHKNKTYSISGDSYSFSEIAEYISQITGKNITYLSPSLDAFLNTVIDQGMSKRCAKMIGGFSAAIGQGELESDSLQMEKLLGRKPLSVKQYLEETFIWNFLSSVG</sequence>
<dbReference type="SUPFAM" id="SSF51735">
    <property type="entry name" value="NAD(P)-binding Rossmann-fold domains"/>
    <property type="match status" value="1"/>
</dbReference>
<comment type="caution">
    <text evidence="2">The sequence shown here is derived from an EMBL/GenBank/DDBJ whole genome shotgun (WGS) entry which is preliminary data.</text>
</comment>
<proteinExistence type="predicted"/>
<dbReference type="InterPro" id="IPR036291">
    <property type="entry name" value="NAD(P)-bd_dom_sf"/>
</dbReference>
<dbReference type="OrthoDB" id="9780595at2"/>